<comment type="caution">
    <text evidence="1">The sequence shown here is derived from an EMBL/GenBank/DDBJ whole genome shotgun (WGS) entry which is preliminary data.</text>
</comment>
<gene>
    <name evidence="1" type="ORF">S01H1_34297</name>
</gene>
<reference evidence="1" key="1">
    <citation type="journal article" date="2014" name="Front. Microbiol.">
        <title>High frequency of phylogenetically diverse reductive dehalogenase-homologous genes in deep subseafloor sedimentary metagenomes.</title>
        <authorList>
            <person name="Kawai M."/>
            <person name="Futagami T."/>
            <person name="Toyoda A."/>
            <person name="Takaki Y."/>
            <person name="Nishi S."/>
            <person name="Hori S."/>
            <person name="Arai W."/>
            <person name="Tsubouchi T."/>
            <person name="Morono Y."/>
            <person name="Uchiyama I."/>
            <person name="Ito T."/>
            <person name="Fujiyama A."/>
            <person name="Inagaki F."/>
            <person name="Takami H."/>
        </authorList>
    </citation>
    <scope>NUCLEOTIDE SEQUENCE</scope>
    <source>
        <strain evidence="1">Expedition CK06-06</strain>
    </source>
</reference>
<proteinExistence type="predicted"/>
<sequence>MTAFLKPEYQPGVWFEIDGTNGLESFPYEYFTEAEARDSYMGEIWECETVEGIGARLSAPGFLDCTSWTVYPTMEHARTGVSMNYGVDPDTGESYG</sequence>
<dbReference type="AlphaFoldDB" id="X0UTP7"/>
<accession>X0UTP7</accession>
<evidence type="ECO:0000313" key="1">
    <source>
        <dbReference type="EMBL" id="GAG02577.1"/>
    </source>
</evidence>
<protein>
    <submittedName>
        <fullName evidence="1">Uncharacterized protein</fullName>
    </submittedName>
</protein>
<dbReference type="EMBL" id="BARS01021350">
    <property type="protein sequence ID" value="GAG02577.1"/>
    <property type="molecule type" value="Genomic_DNA"/>
</dbReference>
<organism evidence="1">
    <name type="scientific">marine sediment metagenome</name>
    <dbReference type="NCBI Taxonomy" id="412755"/>
    <lineage>
        <taxon>unclassified sequences</taxon>
        <taxon>metagenomes</taxon>
        <taxon>ecological metagenomes</taxon>
    </lineage>
</organism>
<name>X0UTP7_9ZZZZ</name>